<dbReference type="AlphaFoldDB" id="A0A1J1LJ30"/>
<dbReference type="RefSeq" id="WP_072719244.1">
    <property type="nucleotide sequence ID" value="NZ_LN889801.1"/>
</dbReference>
<dbReference type="Proteomes" id="UP000184315">
    <property type="component" value="Unassembled WGS sequence"/>
</dbReference>
<keyword evidence="1" id="KW-1133">Transmembrane helix</keyword>
<feature type="transmembrane region" description="Helical" evidence="1">
    <location>
        <begin position="81"/>
        <end position="99"/>
    </location>
</feature>
<dbReference type="OrthoDB" id="7022644at2"/>
<gene>
    <name evidence="2" type="ORF">PL9214490054</name>
</gene>
<name>A0A1J1LJ30_9CYAN</name>
<proteinExistence type="predicted"/>
<evidence type="ECO:0000256" key="1">
    <source>
        <dbReference type="SAM" id="Phobius"/>
    </source>
</evidence>
<accession>A0A1J1LJ30</accession>
<keyword evidence="1" id="KW-0812">Transmembrane</keyword>
<evidence type="ECO:0000313" key="2">
    <source>
        <dbReference type="EMBL" id="CUR32507.1"/>
    </source>
</evidence>
<organism evidence="2 3">
    <name type="scientific">Planktothrix tepida PCC 9214</name>
    <dbReference type="NCBI Taxonomy" id="671072"/>
    <lineage>
        <taxon>Bacteria</taxon>
        <taxon>Bacillati</taxon>
        <taxon>Cyanobacteriota</taxon>
        <taxon>Cyanophyceae</taxon>
        <taxon>Oscillatoriophycideae</taxon>
        <taxon>Oscillatoriales</taxon>
        <taxon>Microcoleaceae</taxon>
        <taxon>Planktothrix</taxon>
    </lineage>
</organism>
<evidence type="ECO:0000313" key="3">
    <source>
        <dbReference type="Proteomes" id="UP000184315"/>
    </source>
</evidence>
<sequence length="167" mass="17965">MTTPALSSAQANLKLALWQVDADSMSSSDLFVWLNDSGLPLEVTTRLHQFVTYTKKTGHKVIAIGKIILIKIIEFVQANRNLVMGMAVGVAAGFLANAIPFVGPFLAPIATLLGVTIGAISGHQLDQGHRQYDGITGVAQSLIEIAQEFFKLFIDVINIVFNNVVTA</sequence>
<keyword evidence="1" id="KW-0472">Membrane</keyword>
<protein>
    <submittedName>
        <fullName evidence="2">Uncharacterized protein</fullName>
    </submittedName>
</protein>
<reference evidence="3" key="1">
    <citation type="submission" date="2015-10" db="EMBL/GenBank/DDBJ databases">
        <authorList>
            <person name="Regsiter A."/>
            <person name="william w."/>
        </authorList>
    </citation>
    <scope>NUCLEOTIDE SEQUENCE [LARGE SCALE GENOMIC DNA]</scope>
</reference>
<dbReference type="EMBL" id="CZDF01000154">
    <property type="protein sequence ID" value="CUR32507.1"/>
    <property type="molecule type" value="Genomic_DNA"/>
</dbReference>
<keyword evidence="3" id="KW-1185">Reference proteome</keyword>